<evidence type="ECO:0000313" key="5">
    <source>
        <dbReference type="Proteomes" id="UP000237423"/>
    </source>
</evidence>
<keyword evidence="1" id="KW-0732">Signal</keyword>
<proteinExistence type="predicted"/>
<keyword evidence="4" id="KW-1185">Reference proteome</keyword>
<feature type="chain" id="PRO_5036031027" description="Lipoprotein" evidence="1">
    <location>
        <begin position="18"/>
        <end position="68"/>
    </location>
</feature>
<organism evidence="2 4">
    <name type="scientific">Methylovulum psychrotolerans</name>
    <dbReference type="NCBI Taxonomy" id="1704499"/>
    <lineage>
        <taxon>Bacteria</taxon>
        <taxon>Pseudomonadati</taxon>
        <taxon>Pseudomonadota</taxon>
        <taxon>Gammaproteobacteria</taxon>
        <taxon>Methylococcales</taxon>
        <taxon>Methylococcaceae</taxon>
        <taxon>Methylovulum</taxon>
    </lineage>
</organism>
<dbReference type="EMBL" id="CP022129">
    <property type="protein sequence ID" value="ASF46183.1"/>
    <property type="molecule type" value="Genomic_DNA"/>
</dbReference>
<gene>
    <name evidence="3" type="ORF">AADEFJLK_00508</name>
    <name evidence="2" type="ORF">CEK71_08860</name>
</gene>
<dbReference type="AlphaFoldDB" id="A0A1Z4BY63"/>
<reference evidence="3 5" key="2">
    <citation type="submission" date="2017-11" db="EMBL/GenBank/DDBJ databases">
        <title>Draft Genome Sequence of Methylobacter psychrotolerans Sph1T, an Obligate Methanotroph from Low-Temperature Environments.</title>
        <authorList>
            <person name="Oshkin I.Y."/>
            <person name="Miroshnikov K."/>
            <person name="Belova S.E."/>
            <person name="Korzhenkov A."/>
            <person name="Toshchakov S.V."/>
            <person name="Dedysh S.N."/>
        </authorList>
    </citation>
    <scope>NUCLEOTIDE SEQUENCE [LARGE SCALE GENOMIC DNA]</scope>
    <source>
        <strain evidence="3 5">Sph1</strain>
    </source>
</reference>
<dbReference type="Proteomes" id="UP000197019">
    <property type="component" value="Chromosome"/>
</dbReference>
<dbReference type="KEGG" id="mpsy:CEK71_08860"/>
<evidence type="ECO:0000256" key="1">
    <source>
        <dbReference type="SAM" id="SignalP"/>
    </source>
</evidence>
<evidence type="ECO:0000313" key="3">
    <source>
        <dbReference type="EMBL" id="POZ53483.1"/>
    </source>
</evidence>
<dbReference type="Proteomes" id="UP000237423">
    <property type="component" value="Unassembled WGS sequence"/>
</dbReference>
<reference evidence="2 4" key="1">
    <citation type="submission" date="2017-06" db="EMBL/GenBank/DDBJ databases">
        <title>Genome Sequencing of the methanotroph Methylovulum psychrotolerants str. HV10-M2 isolated from a high-altitude environment.</title>
        <authorList>
            <person name="Mateos-Rivera A."/>
        </authorList>
    </citation>
    <scope>NUCLEOTIDE SEQUENCE [LARGE SCALE GENOMIC DNA]</scope>
    <source>
        <strain evidence="2 4">HV10_M2</strain>
    </source>
</reference>
<feature type="signal peptide" evidence="1">
    <location>
        <begin position="1"/>
        <end position="17"/>
    </location>
</feature>
<sequence length="68" mass="7531">MNLILKILFLLAVFSIAGCDLIEDDDLPPLKKAVKGDHVENLTKARMVEQALEAGAVRQREAISQQNQ</sequence>
<dbReference type="EMBL" id="PGFZ01000001">
    <property type="protein sequence ID" value="POZ53483.1"/>
    <property type="molecule type" value="Genomic_DNA"/>
</dbReference>
<evidence type="ECO:0000313" key="2">
    <source>
        <dbReference type="EMBL" id="ASF46183.1"/>
    </source>
</evidence>
<evidence type="ECO:0000313" key="4">
    <source>
        <dbReference type="Proteomes" id="UP000197019"/>
    </source>
</evidence>
<protein>
    <recommendedName>
        <fullName evidence="6">Lipoprotein</fullName>
    </recommendedName>
</protein>
<accession>A0A1Z4BY63</accession>
<dbReference type="RefSeq" id="WP_088619057.1">
    <property type="nucleotide sequence ID" value="NZ_CP022129.1"/>
</dbReference>
<name>A0A1Z4BY63_9GAMM</name>
<dbReference type="PROSITE" id="PS51257">
    <property type="entry name" value="PROKAR_LIPOPROTEIN"/>
    <property type="match status" value="1"/>
</dbReference>
<evidence type="ECO:0008006" key="6">
    <source>
        <dbReference type="Google" id="ProtNLM"/>
    </source>
</evidence>